<dbReference type="PROSITE" id="PS51390">
    <property type="entry name" value="WAP"/>
    <property type="match status" value="1"/>
</dbReference>
<evidence type="ECO:0000313" key="4">
    <source>
        <dbReference type="RefSeq" id="XP_031757822.1"/>
    </source>
</evidence>
<dbReference type="GeneID" id="116410829"/>
<name>A0A8J1JIX7_XENTR</name>
<keyword evidence="1" id="KW-0732">Signal</keyword>
<dbReference type="AGR" id="Xenbase:XB-GENE-29096443"/>
<dbReference type="Pfam" id="PF00095">
    <property type="entry name" value="WAP"/>
    <property type="match status" value="2"/>
</dbReference>
<dbReference type="Proteomes" id="UP000008143">
    <property type="component" value="Chromosome 5"/>
</dbReference>
<dbReference type="SUPFAM" id="SSF57256">
    <property type="entry name" value="Elafin-like"/>
    <property type="match status" value="1"/>
</dbReference>
<dbReference type="OMA" id="YPRCGID"/>
<evidence type="ECO:0000256" key="1">
    <source>
        <dbReference type="SAM" id="SignalP"/>
    </source>
</evidence>
<accession>A0A8J1JIX7</accession>
<dbReference type="GO" id="GO:0030414">
    <property type="term" value="F:peptidase inhibitor activity"/>
    <property type="evidence" value="ECO:0007669"/>
    <property type="project" value="InterPro"/>
</dbReference>
<feature type="domain" description="WAP" evidence="2">
    <location>
        <begin position="84"/>
        <end position="130"/>
    </location>
</feature>
<dbReference type="RefSeq" id="XP_031757822.1">
    <property type="nucleotide sequence ID" value="XM_031901962.1"/>
</dbReference>
<dbReference type="Gene3D" id="4.10.75.10">
    <property type="entry name" value="Elafin-like"/>
    <property type="match status" value="1"/>
</dbReference>
<dbReference type="OrthoDB" id="4473401at2759"/>
<feature type="signal peptide" evidence="1">
    <location>
        <begin position="1"/>
        <end position="22"/>
    </location>
</feature>
<feature type="chain" id="PRO_5035273881" evidence="1">
    <location>
        <begin position="23"/>
        <end position="130"/>
    </location>
</feature>
<dbReference type="InterPro" id="IPR036645">
    <property type="entry name" value="Elafin-like_sf"/>
</dbReference>
<keyword evidence="3" id="KW-1185">Reference proteome</keyword>
<proteinExistence type="predicted"/>
<sequence>MMTLMWGPLLLTLSATTLISHGDVVPEEPEFVLVDTNLCPMDVDYPRCGIDPIAGKPQCQTHTDCKGAERCCFSGCRKRCLLPLLDKSGPCPPFNETLCTDPGGQLPECHRDEQCPGATRCCKRCRWECA</sequence>
<organism evidence="3 4">
    <name type="scientific">Xenopus tropicalis</name>
    <name type="common">Western clawed frog</name>
    <name type="synonym">Silurana tropicalis</name>
    <dbReference type="NCBI Taxonomy" id="8364"/>
    <lineage>
        <taxon>Eukaryota</taxon>
        <taxon>Metazoa</taxon>
        <taxon>Chordata</taxon>
        <taxon>Craniata</taxon>
        <taxon>Vertebrata</taxon>
        <taxon>Euteleostomi</taxon>
        <taxon>Amphibia</taxon>
        <taxon>Batrachia</taxon>
        <taxon>Anura</taxon>
        <taxon>Pipoidea</taxon>
        <taxon>Pipidae</taxon>
        <taxon>Xenopodinae</taxon>
        <taxon>Xenopus</taxon>
        <taxon>Silurana</taxon>
    </lineage>
</organism>
<dbReference type="KEGG" id="xtr:116410829"/>
<dbReference type="AlphaFoldDB" id="A0A8J1JIX7"/>
<protein>
    <submittedName>
        <fullName evidence="4">WAP four-disulfide core domain protein 12-like</fullName>
    </submittedName>
</protein>
<dbReference type="GO" id="GO:0005576">
    <property type="term" value="C:extracellular region"/>
    <property type="evidence" value="ECO:0007669"/>
    <property type="project" value="InterPro"/>
</dbReference>
<gene>
    <name evidence="4 5" type="primary">LOC116410829</name>
</gene>
<dbReference type="InterPro" id="IPR008197">
    <property type="entry name" value="WAP_dom"/>
</dbReference>
<evidence type="ECO:0000259" key="2">
    <source>
        <dbReference type="PROSITE" id="PS51390"/>
    </source>
</evidence>
<evidence type="ECO:0000313" key="5">
    <source>
        <dbReference type="Xenbase" id="XB-GENE-29096443"/>
    </source>
</evidence>
<evidence type="ECO:0000313" key="3">
    <source>
        <dbReference type="Proteomes" id="UP000008143"/>
    </source>
</evidence>
<reference evidence="4" key="1">
    <citation type="submission" date="2025-08" db="UniProtKB">
        <authorList>
            <consortium name="RefSeq"/>
        </authorList>
    </citation>
    <scope>IDENTIFICATION</scope>
    <source>
        <strain evidence="4">Nigerian</strain>
        <tissue evidence="4">Liver and blood</tissue>
    </source>
</reference>
<dbReference type="Xenbase" id="XB-GENE-29096443">
    <property type="gene designation" value="LOC116410829"/>
</dbReference>